<name>A0A6A6Q239_9PEZI</name>
<keyword evidence="2" id="KW-0732">Signal</keyword>
<dbReference type="EMBL" id="MU001632">
    <property type="protein sequence ID" value="KAF2486355.1"/>
    <property type="molecule type" value="Genomic_DNA"/>
</dbReference>
<dbReference type="InterPro" id="IPR053143">
    <property type="entry name" value="Arylsulfate_ST"/>
</dbReference>
<sequence length="547" mass="61555">MERIGLIVLLLLPLLCACVPTNGQWKASDFCHFVTRPDLTPPKWNLTVYDKSALSPGYWFVAPKQASRVTLGSGEGWPGPVIYDNAGDVVWSGTAQLDSTDVNDFRLSNVGGQLVPTLYDRNRRLGLIFDDRYRIRQILEVVKKGVGEGVNAHEFKFVENGTKVLVIMDRRQRATERDKQAIGFDGDACWVEYNKLVELDVETAGVTFQFDPRGRIGLEESSVYHAGRNITNYCRAGWDFMHANSIDKSNYDGHYFFNARHTNTVYKISKDDGSIIWRLGGKQSDFDMGNVHFSRQHDIRFRGQNATHTIVSLMDNALGEDEAPPTHDFSRGLLIALNTVNMTASLVAHYDHPDRLLAQRRGNMQILDNGHVFLGWSEHAYLSEHAADGTVLLKARLVPDRIGSYRAYKFPFVGRPLTRPEVVASTSLLENRTVVHVSWNGDTQVRCWRLYKTARDGAEAQAVLQIHRRGFETRLEWSGLTDYVRVAGVDKHGESVGWSDVVKTIDHPSLLPPPRAQQMSPDDSFSQGAWPGPPRYFDNQAILGLRG</sequence>
<protein>
    <submittedName>
        <fullName evidence="3">ASST-domain-containing protein</fullName>
    </submittedName>
</protein>
<accession>A0A6A6Q239</accession>
<keyword evidence="4" id="KW-1185">Reference proteome</keyword>
<proteinExistence type="predicted"/>
<gene>
    <name evidence="3" type="ORF">BDY17DRAFT_321158</name>
</gene>
<dbReference type="InterPro" id="IPR039535">
    <property type="entry name" value="ASST-like"/>
</dbReference>
<feature type="region of interest" description="Disordered" evidence="1">
    <location>
        <begin position="513"/>
        <end position="534"/>
    </location>
</feature>
<organism evidence="3 4">
    <name type="scientific">Neohortaea acidophila</name>
    <dbReference type="NCBI Taxonomy" id="245834"/>
    <lineage>
        <taxon>Eukaryota</taxon>
        <taxon>Fungi</taxon>
        <taxon>Dikarya</taxon>
        <taxon>Ascomycota</taxon>
        <taxon>Pezizomycotina</taxon>
        <taxon>Dothideomycetes</taxon>
        <taxon>Dothideomycetidae</taxon>
        <taxon>Mycosphaerellales</taxon>
        <taxon>Teratosphaeriaceae</taxon>
        <taxon>Neohortaea</taxon>
    </lineage>
</organism>
<feature type="compositionally biased region" description="Polar residues" evidence="1">
    <location>
        <begin position="517"/>
        <end position="527"/>
    </location>
</feature>
<dbReference type="PROSITE" id="PS51257">
    <property type="entry name" value="PROKAR_LIPOPROTEIN"/>
    <property type="match status" value="1"/>
</dbReference>
<evidence type="ECO:0000256" key="2">
    <source>
        <dbReference type="SAM" id="SignalP"/>
    </source>
</evidence>
<dbReference type="Proteomes" id="UP000799767">
    <property type="component" value="Unassembled WGS sequence"/>
</dbReference>
<dbReference type="RefSeq" id="XP_033592924.1">
    <property type="nucleotide sequence ID" value="XM_033736565.1"/>
</dbReference>
<evidence type="ECO:0000313" key="4">
    <source>
        <dbReference type="Proteomes" id="UP000799767"/>
    </source>
</evidence>
<dbReference type="PANTHER" id="PTHR35340:SF8">
    <property type="entry name" value="ASST-DOMAIN-CONTAINING PROTEIN"/>
    <property type="match status" value="1"/>
</dbReference>
<dbReference type="OrthoDB" id="5427350at2759"/>
<feature type="signal peptide" evidence="2">
    <location>
        <begin position="1"/>
        <end position="17"/>
    </location>
</feature>
<reference evidence="3" key="1">
    <citation type="journal article" date="2020" name="Stud. Mycol.">
        <title>101 Dothideomycetes genomes: a test case for predicting lifestyles and emergence of pathogens.</title>
        <authorList>
            <person name="Haridas S."/>
            <person name="Albert R."/>
            <person name="Binder M."/>
            <person name="Bloem J."/>
            <person name="Labutti K."/>
            <person name="Salamov A."/>
            <person name="Andreopoulos B."/>
            <person name="Baker S."/>
            <person name="Barry K."/>
            <person name="Bills G."/>
            <person name="Bluhm B."/>
            <person name="Cannon C."/>
            <person name="Castanera R."/>
            <person name="Culley D."/>
            <person name="Daum C."/>
            <person name="Ezra D."/>
            <person name="Gonzalez J."/>
            <person name="Henrissat B."/>
            <person name="Kuo A."/>
            <person name="Liang C."/>
            <person name="Lipzen A."/>
            <person name="Lutzoni F."/>
            <person name="Magnuson J."/>
            <person name="Mondo S."/>
            <person name="Nolan M."/>
            <person name="Ohm R."/>
            <person name="Pangilinan J."/>
            <person name="Park H.-J."/>
            <person name="Ramirez L."/>
            <person name="Alfaro M."/>
            <person name="Sun H."/>
            <person name="Tritt A."/>
            <person name="Yoshinaga Y."/>
            <person name="Zwiers L.-H."/>
            <person name="Turgeon B."/>
            <person name="Goodwin S."/>
            <person name="Spatafora J."/>
            <person name="Crous P."/>
            <person name="Grigoriev I."/>
        </authorList>
    </citation>
    <scope>NUCLEOTIDE SEQUENCE</scope>
    <source>
        <strain evidence="3">CBS 113389</strain>
    </source>
</reference>
<feature type="chain" id="PRO_5025583614" evidence="2">
    <location>
        <begin position="18"/>
        <end position="547"/>
    </location>
</feature>
<dbReference type="AlphaFoldDB" id="A0A6A6Q239"/>
<evidence type="ECO:0000256" key="1">
    <source>
        <dbReference type="SAM" id="MobiDB-lite"/>
    </source>
</evidence>
<dbReference type="Pfam" id="PF14269">
    <property type="entry name" value="Arylsulfotran_2"/>
    <property type="match status" value="1"/>
</dbReference>
<dbReference type="GeneID" id="54477567"/>
<dbReference type="PANTHER" id="PTHR35340">
    <property type="entry name" value="PQQ ENZYME REPEAT PROTEIN-RELATED"/>
    <property type="match status" value="1"/>
</dbReference>
<evidence type="ECO:0000313" key="3">
    <source>
        <dbReference type="EMBL" id="KAF2486355.1"/>
    </source>
</evidence>